<accession>A0A017T707</accession>
<protein>
    <submittedName>
        <fullName evidence="1">Uncharacterized protein</fullName>
    </submittedName>
</protein>
<name>A0A017T707_9BACT</name>
<proteinExistence type="predicted"/>
<dbReference type="RefSeq" id="WP_044243364.1">
    <property type="nucleotide sequence ID" value="NZ_ASRX01000029.1"/>
</dbReference>
<evidence type="ECO:0000313" key="2">
    <source>
        <dbReference type="Proteomes" id="UP000019678"/>
    </source>
</evidence>
<reference evidence="1 2" key="1">
    <citation type="submission" date="2013-05" db="EMBL/GenBank/DDBJ databases">
        <title>Genome assembly of Chondromyces apiculatus DSM 436.</title>
        <authorList>
            <person name="Sharma G."/>
            <person name="Khatri I."/>
            <person name="Kaur C."/>
            <person name="Mayilraj S."/>
            <person name="Subramanian S."/>
        </authorList>
    </citation>
    <scope>NUCLEOTIDE SEQUENCE [LARGE SCALE GENOMIC DNA]</scope>
    <source>
        <strain evidence="1 2">DSM 436</strain>
    </source>
</reference>
<evidence type="ECO:0000313" key="1">
    <source>
        <dbReference type="EMBL" id="EYF04807.1"/>
    </source>
</evidence>
<keyword evidence="2" id="KW-1185">Reference proteome</keyword>
<sequence length="335" mass="37003">MHELQWVDELYKAFCQTLPGMLHAEAQGLACTLGLAPSRDIPWSAVFSHGITLAAPAMLAETMPQVRGTMIQDALLAHMLAIIDAFGSDRVADGQVRQTWQLETLLAHVRRARDAAMRRLGPDIIGADRIDFSDVDEDVARLITQERGLLGSGVPVRFDLYLTISRGKQRPGIPASLALATAAGWNARWRHALFRMLESIWISLQLYDDVMDWEDDWARGGAWAVALARGVQEPREPARSGTQPVTRLAPDDASSLASARSLVLSSGVLVRLLERARRELSAARRRAEVIGAQRIAAWAQGREAHLRELSRCEEQSPGYVHRARALSAWARTVLA</sequence>
<gene>
    <name evidence="1" type="ORF">CAP_3833</name>
</gene>
<organism evidence="1 2">
    <name type="scientific">Chondromyces apiculatus DSM 436</name>
    <dbReference type="NCBI Taxonomy" id="1192034"/>
    <lineage>
        <taxon>Bacteria</taxon>
        <taxon>Pseudomonadati</taxon>
        <taxon>Myxococcota</taxon>
        <taxon>Polyangia</taxon>
        <taxon>Polyangiales</taxon>
        <taxon>Polyangiaceae</taxon>
        <taxon>Chondromyces</taxon>
    </lineage>
</organism>
<comment type="caution">
    <text evidence="1">The sequence shown here is derived from an EMBL/GenBank/DDBJ whole genome shotgun (WGS) entry which is preliminary data.</text>
</comment>
<dbReference type="EMBL" id="ASRX01000029">
    <property type="protein sequence ID" value="EYF04807.1"/>
    <property type="molecule type" value="Genomic_DNA"/>
</dbReference>
<dbReference type="Proteomes" id="UP000019678">
    <property type="component" value="Unassembled WGS sequence"/>
</dbReference>
<dbReference type="STRING" id="1192034.CAP_3833"/>
<dbReference type="AlphaFoldDB" id="A0A017T707"/>
<dbReference type="OrthoDB" id="5495226at2"/>
<dbReference type="CDD" id="cd00385">
    <property type="entry name" value="Isoprenoid_Biosyn_C1"/>
    <property type="match status" value="1"/>
</dbReference>